<reference evidence="3 4" key="1">
    <citation type="submission" date="2019-08" db="EMBL/GenBank/DDBJ databases">
        <title>Identification of a novel species of the genus Boseongicola.</title>
        <authorList>
            <person name="Zhang X.-Q."/>
        </authorList>
    </citation>
    <scope>NUCLEOTIDE SEQUENCE [LARGE SCALE GENOMIC DNA]</scope>
    <source>
        <strain evidence="3 4">HY14</strain>
    </source>
</reference>
<accession>A0A5D0RRE8</accession>
<evidence type="ECO:0000313" key="4">
    <source>
        <dbReference type="Proteomes" id="UP000322080"/>
    </source>
</evidence>
<dbReference type="RefSeq" id="WP_148375789.1">
    <property type="nucleotide sequence ID" value="NZ_VSIY01000001.1"/>
</dbReference>
<organism evidence="3 4">
    <name type="scientific">Maritimibacter fusiformis</name>
    <dbReference type="NCBI Taxonomy" id="2603819"/>
    <lineage>
        <taxon>Bacteria</taxon>
        <taxon>Pseudomonadati</taxon>
        <taxon>Pseudomonadota</taxon>
        <taxon>Alphaproteobacteria</taxon>
        <taxon>Rhodobacterales</taxon>
        <taxon>Roseobacteraceae</taxon>
        <taxon>Maritimibacter</taxon>
    </lineage>
</organism>
<dbReference type="Pfam" id="PF07007">
    <property type="entry name" value="LprI"/>
    <property type="match status" value="1"/>
</dbReference>
<protein>
    <submittedName>
        <fullName evidence="3">DUF1311 domain-containing protein</fullName>
    </submittedName>
</protein>
<evidence type="ECO:0000256" key="1">
    <source>
        <dbReference type="SAM" id="SignalP"/>
    </source>
</evidence>
<keyword evidence="1" id="KW-0732">Signal</keyword>
<comment type="caution">
    <text evidence="3">The sequence shown here is derived from an EMBL/GenBank/DDBJ whole genome shotgun (WGS) entry which is preliminary data.</text>
</comment>
<feature type="signal peptide" evidence="1">
    <location>
        <begin position="1"/>
        <end position="18"/>
    </location>
</feature>
<sequence length="161" mass="17148">MKRYLALALALTASPAAAQDMVFDGARIAACRAAPPGNDPKACIGVEAERCMSETEGGISTAGMSACLGLELDWWDARLNEVYREVRTAARDMDATAGDYAPSQADALLEMQRAWIAFRDGRCAYERSWWGGGTGGGPATAGCLLQMTAEQVIYLEGVGLY</sequence>
<keyword evidence="4" id="KW-1185">Reference proteome</keyword>
<feature type="domain" description="Lysozyme inhibitor LprI-like N-terminal" evidence="2">
    <location>
        <begin position="51"/>
        <end position="152"/>
    </location>
</feature>
<dbReference type="Proteomes" id="UP000322080">
    <property type="component" value="Unassembled WGS sequence"/>
</dbReference>
<name>A0A5D0RRE8_9RHOB</name>
<proteinExistence type="predicted"/>
<dbReference type="AlphaFoldDB" id="A0A5D0RRE8"/>
<evidence type="ECO:0000259" key="2">
    <source>
        <dbReference type="Pfam" id="PF07007"/>
    </source>
</evidence>
<dbReference type="EMBL" id="VSIY01000001">
    <property type="protein sequence ID" value="TYB83546.1"/>
    <property type="molecule type" value="Genomic_DNA"/>
</dbReference>
<feature type="chain" id="PRO_5023126182" evidence="1">
    <location>
        <begin position="19"/>
        <end position="161"/>
    </location>
</feature>
<dbReference type="Gene3D" id="1.20.1270.180">
    <property type="match status" value="1"/>
</dbReference>
<evidence type="ECO:0000313" key="3">
    <source>
        <dbReference type="EMBL" id="TYB83546.1"/>
    </source>
</evidence>
<gene>
    <name evidence="3" type="ORF">FVF75_00530</name>
</gene>
<dbReference type="InterPro" id="IPR009739">
    <property type="entry name" value="LprI-like_N"/>
</dbReference>